<evidence type="ECO:0000313" key="4">
    <source>
        <dbReference type="Proteomes" id="UP000031623"/>
    </source>
</evidence>
<dbReference type="InterPro" id="IPR051699">
    <property type="entry name" value="Rpn/YhgA-like_nuclease"/>
</dbReference>
<dbReference type="KEGG" id="tig:THII_1059"/>
<proteinExistence type="predicted"/>
<reference evidence="3 4" key="1">
    <citation type="journal article" date="2014" name="ISME J.">
        <title>Ecophysiology of Thioploca ingrica as revealed by the complete genome sequence supplemented with proteomic evidence.</title>
        <authorList>
            <person name="Kojima H."/>
            <person name="Ogura Y."/>
            <person name="Yamamoto N."/>
            <person name="Togashi T."/>
            <person name="Mori H."/>
            <person name="Watanabe T."/>
            <person name="Nemoto F."/>
            <person name="Kurokawa K."/>
            <person name="Hayashi T."/>
            <person name="Fukui M."/>
        </authorList>
    </citation>
    <scope>NUCLEOTIDE SEQUENCE [LARGE SCALE GENOMIC DNA]</scope>
</reference>
<accession>A0A090BUM3</accession>
<keyword evidence="4" id="KW-1185">Reference proteome</keyword>
<feature type="domain" description="Transposase (putative) YhgA-like" evidence="1">
    <location>
        <begin position="4"/>
        <end position="203"/>
    </location>
</feature>
<dbReference type="PANTHER" id="PTHR34611">
    <property type="match status" value="1"/>
</dbReference>
<dbReference type="Proteomes" id="UP000031623">
    <property type="component" value="Chromosome"/>
</dbReference>
<organism evidence="3 4">
    <name type="scientific">Thioploca ingrica</name>
    <dbReference type="NCBI Taxonomy" id="40754"/>
    <lineage>
        <taxon>Bacteria</taxon>
        <taxon>Pseudomonadati</taxon>
        <taxon>Pseudomonadota</taxon>
        <taxon>Gammaproteobacteria</taxon>
        <taxon>Thiotrichales</taxon>
        <taxon>Thiotrichaceae</taxon>
        <taxon>Thioploca</taxon>
    </lineage>
</organism>
<gene>
    <name evidence="3" type="ORF">THII_1059</name>
</gene>
<dbReference type="OrthoDB" id="5623799at2"/>
<sequence>MVAHDESYKLLFSHPQMVEDLLRGFVHEPWVAELDFTTLEAVKSSFVSSNLKRRDEDVIWRVRWQQRWLYLYILLAFQATPQPFMGIRVAVYVGLFYQDLIKEQKLTSQDQLPPVIPIVLYNGATRWSAPTATHDLIESVAGLEQYQLQIEYLLLDEGTYSETQLAPLHNLVAALFRLENSRTEPDLQRVLESLIEWLAQDEQDSLRQAFIQWLKWVLLPRRLPNVAIPEVKTLQEMKTMLAETVQQWYAQAEQQGWQQGWQQGQQEGRLEGWQQGQQEGWQQGVLAGEIRGEIRGETRGKAILLLQLLASRFGSVPTELEQQIYTLPAEQLSQCVIRLWSAPCIEDVLPKQSPP</sequence>
<evidence type="ECO:0000259" key="1">
    <source>
        <dbReference type="Pfam" id="PF04754"/>
    </source>
</evidence>
<protein>
    <submittedName>
        <fullName evidence="3">Putative transposase</fullName>
    </submittedName>
</protein>
<dbReference type="InterPro" id="IPR006842">
    <property type="entry name" value="Transposase_31"/>
</dbReference>
<evidence type="ECO:0000313" key="3">
    <source>
        <dbReference type="EMBL" id="BAP55356.1"/>
    </source>
</evidence>
<feature type="domain" description="DUF4351" evidence="2">
    <location>
        <begin position="296"/>
        <end position="334"/>
    </location>
</feature>
<dbReference type="HOGENOM" id="CLU_059548_0_1_6"/>
<dbReference type="InterPro" id="IPR025587">
    <property type="entry name" value="DUF4351"/>
</dbReference>
<evidence type="ECO:0000259" key="2">
    <source>
        <dbReference type="Pfam" id="PF14261"/>
    </source>
</evidence>
<dbReference type="PANTHER" id="PTHR34611:SF2">
    <property type="entry name" value="INACTIVE RECOMBINATION-PROMOTING NUCLEASE-LIKE PROTEIN RPNE-RELATED"/>
    <property type="match status" value="1"/>
</dbReference>
<dbReference type="STRING" id="40754.THII_1059"/>
<dbReference type="EMBL" id="AP014633">
    <property type="protein sequence ID" value="BAP55356.1"/>
    <property type="molecule type" value="Genomic_DNA"/>
</dbReference>
<dbReference type="Pfam" id="PF04754">
    <property type="entry name" value="Transposase_31"/>
    <property type="match status" value="1"/>
</dbReference>
<dbReference type="AlphaFoldDB" id="A0A090BUM3"/>
<dbReference type="Pfam" id="PF14261">
    <property type="entry name" value="DUF4351"/>
    <property type="match status" value="1"/>
</dbReference>
<name>A0A090BUM3_9GAMM</name>